<comment type="caution">
    <text evidence="2">The sequence shown here is derived from an EMBL/GenBank/DDBJ whole genome shotgun (WGS) entry which is preliminary data.</text>
</comment>
<feature type="compositionally biased region" description="Low complexity" evidence="1">
    <location>
        <begin position="19"/>
        <end position="28"/>
    </location>
</feature>
<dbReference type="RefSeq" id="WP_189221827.1">
    <property type="nucleotide sequence ID" value="NZ_BMRG01000002.1"/>
</dbReference>
<feature type="compositionally biased region" description="Polar residues" evidence="1">
    <location>
        <begin position="29"/>
        <end position="40"/>
    </location>
</feature>
<dbReference type="EMBL" id="BMRG01000002">
    <property type="protein sequence ID" value="GGP40467.1"/>
    <property type="molecule type" value="Genomic_DNA"/>
</dbReference>
<proteinExistence type="predicted"/>
<sequence>MSSASPEPSAPGAVPPSSPGSQPGSQPGRTGSAQPPQTSAAPVPDASEVPADRVDGSTLPDTYKQRVLVSGDGRTLQVIGLTGGCKNASAEVTAQSGDSVLITLVSTYYPPEGGGMCSQELRDIPLTVTLDAPLGDRRVILEAREQTA</sequence>
<dbReference type="AlphaFoldDB" id="A0A918ECH9"/>
<feature type="region of interest" description="Disordered" evidence="1">
    <location>
        <begin position="1"/>
        <end position="62"/>
    </location>
</feature>
<evidence type="ECO:0000313" key="2">
    <source>
        <dbReference type="EMBL" id="GGP40467.1"/>
    </source>
</evidence>
<gene>
    <name evidence="2" type="ORF">GCM10010185_09400</name>
</gene>
<organism evidence="2 3">
    <name type="scientific">Saccharothrix coeruleofusca</name>
    <dbReference type="NCBI Taxonomy" id="33919"/>
    <lineage>
        <taxon>Bacteria</taxon>
        <taxon>Bacillati</taxon>
        <taxon>Actinomycetota</taxon>
        <taxon>Actinomycetes</taxon>
        <taxon>Pseudonocardiales</taxon>
        <taxon>Pseudonocardiaceae</taxon>
        <taxon>Saccharothrix</taxon>
    </lineage>
</organism>
<evidence type="ECO:0000256" key="1">
    <source>
        <dbReference type="SAM" id="MobiDB-lite"/>
    </source>
</evidence>
<evidence type="ECO:0000313" key="3">
    <source>
        <dbReference type="Proteomes" id="UP000639606"/>
    </source>
</evidence>
<reference evidence="2" key="1">
    <citation type="journal article" date="2014" name="Int. J. Syst. Evol. Microbiol.">
        <title>Complete genome sequence of Corynebacterium casei LMG S-19264T (=DSM 44701T), isolated from a smear-ripened cheese.</title>
        <authorList>
            <consortium name="US DOE Joint Genome Institute (JGI-PGF)"/>
            <person name="Walter F."/>
            <person name="Albersmeier A."/>
            <person name="Kalinowski J."/>
            <person name="Ruckert C."/>
        </authorList>
    </citation>
    <scope>NUCLEOTIDE SEQUENCE</scope>
    <source>
        <strain evidence="2">JCM 3313</strain>
    </source>
</reference>
<dbReference type="Proteomes" id="UP000639606">
    <property type="component" value="Unassembled WGS sequence"/>
</dbReference>
<feature type="compositionally biased region" description="Low complexity" evidence="1">
    <location>
        <begin position="1"/>
        <end position="12"/>
    </location>
</feature>
<reference evidence="2" key="2">
    <citation type="submission" date="2020-09" db="EMBL/GenBank/DDBJ databases">
        <authorList>
            <person name="Sun Q."/>
            <person name="Ohkuma M."/>
        </authorList>
    </citation>
    <scope>NUCLEOTIDE SEQUENCE</scope>
    <source>
        <strain evidence="2">JCM 3313</strain>
    </source>
</reference>
<keyword evidence="3" id="KW-1185">Reference proteome</keyword>
<accession>A0A918ECH9</accession>
<protein>
    <submittedName>
        <fullName evidence="2">Uncharacterized protein</fullName>
    </submittedName>
</protein>
<name>A0A918ECH9_9PSEU</name>